<accession>A0A495J7D0</accession>
<keyword evidence="6" id="KW-1185">Reference proteome</keyword>
<protein>
    <submittedName>
        <fullName evidence="5">Glycosyl hydrolase family 97</fullName>
    </submittedName>
</protein>
<feature type="domain" description="Glycosyl-hydrolase 97 N-terminal" evidence="4">
    <location>
        <begin position="5"/>
        <end position="67"/>
    </location>
</feature>
<dbReference type="EMBL" id="RBKU01000001">
    <property type="protein sequence ID" value="RKR84264.1"/>
    <property type="molecule type" value="Genomic_DNA"/>
</dbReference>
<evidence type="ECO:0000256" key="3">
    <source>
        <dbReference type="ARBA" id="ARBA00022837"/>
    </source>
</evidence>
<sequence>MQFEGNHIMAHNRANEAEIPVAASGHKFSIIARVYNDFVAIRYAIPANSKRIDGEQTAIALHQHGQCSGLCTPQQGRYLVDRRSEWSR</sequence>
<dbReference type="Pfam" id="PF14508">
    <property type="entry name" value="GH97_N"/>
    <property type="match status" value="1"/>
</dbReference>
<reference evidence="5 6" key="1">
    <citation type="submission" date="2018-10" db="EMBL/GenBank/DDBJ databases">
        <title>Genomic Encyclopedia of Archaeal and Bacterial Type Strains, Phase II (KMG-II): from individual species to whole genera.</title>
        <authorList>
            <person name="Goeker M."/>
        </authorList>
    </citation>
    <scope>NUCLEOTIDE SEQUENCE [LARGE SCALE GENOMIC DNA]</scope>
    <source>
        <strain evidence="5 6">DSM 18602</strain>
    </source>
</reference>
<evidence type="ECO:0000259" key="4">
    <source>
        <dbReference type="Pfam" id="PF14508"/>
    </source>
</evidence>
<keyword evidence="5" id="KW-0378">Hydrolase</keyword>
<evidence type="ECO:0000256" key="1">
    <source>
        <dbReference type="ARBA" id="ARBA00001913"/>
    </source>
</evidence>
<dbReference type="InterPro" id="IPR029486">
    <property type="entry name" value="GH97_N"/>
</dbReference>
<dbReference type="Gene3D" id="2.70.98.10">
    <property type="match status" value="1"/>
</dbReference>
<keyword evidence="3" id="KW-0106">Calcium</keyword>
<dbReference type="InterPro" id="IPR014718">
    <property type="entry name" value="GH-type_carb-bd"/>
</dbReference>
<dbReference type="AlphaFoldDB" id="A0A495J7D0"/>
<comment type="cofactor">
    <cofactor evidence="1">
        <name>Ca(2+)</name>
        <dbReference type="ChEBI" id="CHEBI:29108"/>
    </cofactor>
</comment>
<organism evidence="5 6">
    <name type="scientific">Mucilaginibacter gracilis</name>
    <dbReference type="NCBI Taxonomy" id="423350"/>
    <lineage>
        <taxon>Bacteria</taxon>
        <taxon>Pseudomonadati</taxon>
        <taxon>Bacteroidota</taxon>
        <taxon>Sphingobacteriia</taxon>
        <taxon>Sphingobacteriales</taxon>
        <taxon>Sphingobacteriaceae</taxon>
        <taxon>Mucilaginibacter</taxon>
    </lineage>
</organism>
<evidence type="ECO:0000313" key="6">
    <source>
        <dbReference type="Proteomes" id="UP000268007"/>
    </source>
</evidence>
<dbReference type="Proteomes" id="UP000268007">
    <property type="component" value="Unassembled WGS sequence"/>
</dbReference>
<evidence type="ECO:0000256" key="2">
    <source>
        <dbReference type="ARBA" id="ARBA00011245"/>
    </source>
</evidence>
<comment type="caution">
    <text evidence="5">The sequence shown here is derived from an EMBL/GenBank/DDBJ whole genome shotgun (WGS) entry which is preliminary data.</text>
</comment>
<dbReference type="GO" id="GO:0016787">
    <property type="term" value="F:hydrolase activity"/>
    <property type="evidence" value="ECO:0007669"/>
    <property type="project" value="UniProtKB-KW"/>
</dbReference>
<gene>
    <name evidence="5" type="ORF">BDD43_4495</name>
</gene>
<evidence type="ECO:0000313" key="5">
    <source>
        <dbReference type="EMBL" id="RKR84264.1"/>
    </source>
</evidence>
<name>A0A495J7D0_9SPHI</name>
<dbReference type="GO" id="GO:0030246">
    <property type="term" value="F:carbohydrate binding"/>
    <property type="evidence" value="ECO:0007669"/>
    <property type="project" value="InterPro"/>
</dbReference>
<proteinExistence type="predicted"/>
<comment type="subunit">
    <text evidence="2">Monomer.</text>
</comment>